<evidence type="ECO:0000256" key="1">
    <source>
        <dbReference type="SAM" id="MobiDB-lite"/>
    </source>
</evidence>
<proteinExistence type="predicted"/>
<dbReference type="PANTHER" id="PTHR33641:SF15">
    <property type="entry name" value="AVR9_CF-9 RAPIDLY ELICITED PROTEIN"/>
    <property type="match status" value="1"/>
</dbReference>
<reference evidence="2" key="1">
    <citation type="journal article" date="2016" name="Nat. Genet.">
        <title>A high-quality carrot genome assembly provides new insights into carotenoid accumulation and asterid genome evolution.</title>
        <authorList>
            <person name="Iorizzo M."/>
            <person name="Ellison S."/>
            <person name="Senalik D."/>
            <person name="Zeng P."/>
            <person name="Satapoomin P."/>
            <person name="Huang J."/>
            <person name="Bowman M."/>
            <person name="Iovene M."/>
            <person name="Sanseverino W."/>
            <person name="Cavagnaro P."/>
            <person name="Yildiz M."/>
            <person name="Macko-Podgorni A."/>
            <person name="Moranska E."/>
            <person name="Grzebelus E."/>
            <person name="Grzebelus D."/>
            <person name="Ashrafi H."/>
            <person name="Zheng Z."/>
            <person name="Cheng S."/>
            <person name="Spooner D."/>
            <person name="Van Deynze A."/>
            <person name="Simon P."/>
        </authorList>
    </citation>
    <scope>NUCLEOTIDE SEQUENCE</scope>
    <source>
        <tissue evidence="2">Leaf</tissue>
    </source>
</reference>
<evidence type="ECO:0000313" key="2">
    <source>
        <dbReference type="EMBL" id="WOH06612.1"/>
    </source>
</evidence>
<evidence type="ECO:0000313" key="3">
    <source>
        <dbReference type="Proteomes" id="UP000077755"/>
    </source>
</evidence>
<dbReference type="Proteomes" id="UP000077755">
    <property type="component" value="Chromosome 6"/>
</dbReference>
<dbReference type="EMBL" id="CP093348">
    <property type="protein sequence ID" value="WOH06612.1"/>
    <property type="molecule type" value="Genomic_DNA"/>
</dbReference>
<accession>A0AAF0XGA8</accession>
<feature type="region of interest" description="Disordered" evidence="1">
    <location>
        <begin position="31"/>
        <end position="70"/>
    </location>
</feature>
<reference evidence="2" key="2">
    <citation type="submission" date="2022-03" db="EMBL/GenBank/DDBJ databases">
        <title>Draft title - Genomic analysis of global carrot germplasm unveils the trajectory of domestication and the origin of high carotenoid orange carrot.</title>
        <authorList>
            <person name="Iorizzo M."/>
            <person name="Ellison S."/>
            <person name="Senalik D."/>
            <person name="Macko-Podgorni A."/>
            <person name="Grzebelus D."/>
            <person name="Bostan H."/>
            <person name="Rolling W."/>
            <person name="Curaba J."/>
            <person name="Simon P."/>
        </authorList>
    </citation>
    <scope>NUCLEOTIDE SEQUENCE</scope>
    <source>
        <tissue evidence="2">Leaf</tissue>
    </source>
</reference>
<dbReference type="AlphaFoldDB" id="A0AAF0XGA8"/>
<dbReference type="PANTHER" id="PTHR33641">
    <property type="entry name" value="OS06G0133500 PROTEIN"/>
    <property type="match status" value="1"/>
</dbReference>
<organism evidence="2 3">
    <name type="scientific">Daucus carota subsp. sativus</name>
    <name type="common">Carrot</name>
    <dbReference type="NCBI Taxonomy" id="79200"/>
    <lineage>
        <taxon>Eukaryota</taxon>
        <taxon>Viridiplantae</taxon>
        <taxon>Streptophyta</taxon>
        <taxon>Embryophyta</taxon>
        <taxon>Tracheophyta</taxon>
        <taxon>Spermatophyta</taxon>
        <taxon>Magnoliopsida</taxon>
        <taxon>eudicotyledons</taxon>
        <taxon>Gunneridae</taxon>
        <taxon>Pentapetalae</taxon>
        <taxon>asterids</taxon>
        <taxon>campanulids</taxon>
        <taxon>Apiales</taxon>
        <taxon>Apiaceae</taxon>
        <taxon>Apioideae</taxon>
        <taxon>Scandiceae</taxon>
        <taxon>Daucinae</taxon>
        <taxon>Daucus</taxon>
        <taxon>Daucus sect. Daucus</taxon>
    </lineage>
</organism>
<feature type="compositionally biased region" description="Basic and acidic residues" evidence="1">
    <location>
        <begin position="34"/>
        <end position="44"/>
    </location>
</feature>
<gene>
    <name evidence="2" type="ORF">DCAR_0626040</name>
</gene>
<sequence length="88" mass="9802">MMSMFSSFDALMAESFGQKVGLSWPLITKQRAVSSEREKKEETHGASNKSSSVSKEKASPGNQENRLRKARFAPELDGVNCFESIIPY</sequence>
<keyword evidence="3" id="KW-1185">Reference proteome</keyword>
<name>A0AAF0XGA8_DAUCS</name>
<protein>
    <submittedName>
        <fullName evidence="2">Uncharacterized protein</fullName>
    </submittedName>
</protein>